<dbReference type="SUPFAM" id="SSF47370">
    <property type="entry name" value="Bromodomain"/>
    <property type="match status" value="1"/>
</dbReference>
<sequence>MEERRRTRRASAVVVETYQEVSSSDVDAGVLRRRPRGVTRQQLKNDGSGAAQSTECVRGVRDGAHRRSRRALRGADVQSKREPLLPIADQVDDDDEDFLMIPMPKRAKTQAEGVHHDPSRHTGRAGNTVSAKQEEGVLRQPARHCAVHASPSVSRNRAPKRSSRASGVQVDFGESDGDDHYESEEEEDESEVRGNLESGSDEDGAFVPNSRGADRRRQRPKRPSRSFLDGKDGDDDDECDNDDDDDNDVGEMQENISLQEELRAIQADQARERKRERSKKGKKQKKRKSSSTTNKDFLADGMSSGSDAPEGLEERRLRGELKPDYLKYVPQRHEPGVGLSHRQAAGTVRGKSKPHHRLSQQRMKSSGSDSSTSSDTGGEAHGDVNSVQLGKAYARARERIIRTGADLLGLNGTGADGSPNETLSENRENETGADRAVTGDARDGRGPNCSRRRMIEPVSVENLDWNDIGGLHEHIQLLKEMVFLPLLYPELVAQLGVQPPRGVLFYGPPGTGKTLTARALAAACNTSAAAGKKVSFFVRNGADCLSKWVGEAERNLRMMFEEAQRQQPAIIFFDEIDGLAPVRSSRQDQIHASIVSTLLGLMDGLHARGSVVVVGATNRLDAIDPALRRPGRFDRELAFTLPSRRARREILSIHTRSWGRRDNSSSCADGQRVQQLDPKLLDWIATKTVGYAGADLKALCSEATWCAVRREFPQIYQTNHKLNLALLTVPKLDAQVGTEPTAHVPPRQLEEGISFSLQVGAVDFSAALKAITPSSFRSNQPVSHPLPEHMVCLFRDTLREIWCALKGGGFTHVLMDLSRLEREHFAAQVDVDDICAPGSGAEADSETAPLSPREVASSSLFRSADHLLFDSREHPHEGDARWLRDVEMDEGRFDTQCSATKLVLRGAENGGQARVAMHVLHALEQCMVHDLSINQLLADPNARSPEEALVARFREAQQHTPSILYLPDAGTWWGMAGAGLQALLLWSMSNLQKGLPVLVLATATDLDEQLALQFDRCVWLKRPTDLDRKQLGALFSDLFDSSQRIAMAREPFRMKIARAHKQRLARLARLELERAKEREQAAHGEEKKREDHGPVPVSHPNAEVERAEEIHLRRLRMEIRAFLERQMKDKRFAIFAEPVDPNEAVDYYEIIEHPIDLSMIAQANDNRKYQCVMQMMQHIELLVQNAFTYNPPHTAIGGSILHRAHALLDVAHDFADSLSPALVSECNRIYARRAAIAQQTELAPQEASHAFEKTEMQQLRKRGENESIDDGKRRSDPDEEGRFFLGGCRSDTIWADSVKERILDVHEEGASGADRGQVEKHAGRDGSLKLQLKAPARLPGDNAVQVASHVVDSAGESPGHVIRHEGDAQYDAFIAMDAVQQARMLRDSFLAWRSQWKTLTGEELGRLRDQVVERIYAASIPMEQCIALHERMCRVVQKHQGNLDRAAVAQFVTQLALELTE</sequence>
<dbReference type="PROSITE" id="PS00633">
    <property type="entry name" value="BROMODOMAIN_1"/>
    <property type="match status" value="1"/>
</dbReference>
<evidence type="ECO:0000256" key="2">
    <source>
        <dbReference type="ARBA" id="ARBA00022741"/>
    </source>
</evidence>
<dbReference type="Gene3D" id="3.40.50.300">
    <property type="entry name" value="P-loop containing nucleotide triphosphate hydrolases"/>
    <property type="match status" value="1"/>
</dbReference>
<keyword evidence="4 5" id="KW-0103">Bromodomain</keyword>
<evidence type="ECO:0000256" key="4">
    <source>
        <dbReference type="ARBA" id="ARBA00023117"/>
    </source>
</evidence>
<dbReference type="SUPFAM" id="SSF52540">
    <property type="entry name" value="P-loop containing nucleoside triphosphate hydrolases"/>
    <property type="match status" value="2"/>
</dbReference>
<feature type="compositionally biased region" description="Basic residues" evidence="6">
    <location>
        <begin position="276"/>
        <end position="289"/>
    </location>
</feature>
<dbReference type="InterPro" id="IPR001487">
    <property type="entry name" value="Bromodomain"/>
</dbReference>
<dbReference type="GO" id="GO:0003682">
    <property type="term" value="F:chromatin binding"/>
    <property type="evidence" value="ECO:0007669"/>
    <property type="project" value="TreeGrafter"/>
</dbReference>
<feature type="compositionally biased region" description="Low complexity" evidence="6">
    <location>
        <begin position="365"/>
        <end position="377"/>
    </location>
</feature>
<feature type="compositionally biased region" description="Polar residues" evidence="6">
    <location>
        <begin position="39"/>
        <end position="55"/>
    </location>
</feature>
<dbReference type="InterPro" id="IPR027417">
    <property type="entry name" value="P-loop_NTPase"/>
</dbReference>
<dbReference type="PRINTS" id="PR00503">
    <property type="entry name" value="BROMODOMAIN"/>
</dbReference>
<feature type="compositionally biased region" description="Basic and acidic residues" evidence="6">
    <location>
        <begin position="1076"/>
        <end position="1093"/>
    </location>
</feature>
<dbReference type="PANTHER" id="PTHR23069:SF0">
    <property type="entry name" value="TAT-BINDING HOMOLOG 7"/>
    <property type="match status" value="1"/>
</dbReference>
<dbReference type="EMBL" id="VRMN01000001">
    <property type="protein sequence ID" value="KAA8499269.1"/>
    <property type="molecule type" value="Genomic_DNA"/>
</dbReference>
<dbReference type="Pfam" id="PF17862">
    <property type="entry name" value="AAA_lid_3"/>
    <property type="match status" value="1"/>
</dbReference>
<dbReference type="InterPro" id="IPR045199">
    <property type="entry name" value="ATAD2-like"/>
</dbReference>
<feature type="compositionally biased region" description="Basic residues" evidence="6">
    <location>
        <begin position="214"/>
        <end position="224"/>
    </location>
</feature>
<dbReference type="InterPro" id="IPR036427">
    <property type="entry name" value="Bromodomain-like_sf"/>
</dbReference>
<dbReference type="Proteomes" id="UP000324585">
    <property type="component" value="Unassembled WGS sequence"/>
</dbReference>
<dbReference type="GO" id="GO:0006334">
    <property type="term" value="P:nucleosome assembly"/>
    <property type="evidence" value="ECO:0007669"/>
    <property type="project" value="TreeGrafter"/>
</dbReference>
<reference evidence="9" key="1">
    <citation type="journal article" date="2019" name="Nat. Commun.">
        <title>Expansion of phycobilisome linker gene families in mesophilic red algae.</title>
        <authorList>
            <person name="Lee J."/>
            <person name="Kim D."/>
            <person name="Bhattacharya D."/>
            <person name="Yoon H.S."/>
        </authorList>
    </citation>
    <scope>NUCLEOTIDE SEQUENCE [LARGE SCALE GENOMIC DNA]</scope>
    <source>
        <strain evidence="9">CCMP 1328</strain>
    </source>
</reference>
<dbReference type="FunFam" id="3.40.50.300:FF:000061">
    <property type="entry name" value="ATPase family, AAA domain-containing 2"/>
    <property type="match status" value="1"/>
</dbReference>
<dbReference type="OrthoDB" id="5421at2759"/>
<dbReference type="Gene3D" id="1.20.920.10">
    <property type="entry name" value="Bromodomain-like"/>
    <property type="match status" value="1"/>
</dbReference>
<gene>
    <name evidence="8" type="ORF">FVE85_6854</name>
</gene>
<dbReference type="InterPro" id="IPR003960">
    <property type="entry name" value="ATPase_AAA_CS"/>
</dbReference>
<comment type="similarity">
    <text evidence="1">Belongs to the AAA ATPase family.</text>
</comment>
<dbReference type="GO" id="GO:0016887">
    <property type="term" value="F:ATP hydrolysis activity"/>
    <property type="evidence" value="ECO:0007669"/>
    <property type="project" value="InterPro"/>
</dbReference>
<feature type="compositionally biased region" description="Basic and acidic residues" evidence="6">
    <location>
        <begin position="1261"/>
        <end position="1282"/>
    </location>
</feature>
<dbReference type="SMART" id="SM00297">
    <property type="entry name" value="BROMO"/>
    <property type="match status" value="1"/>
</dbReference>
<dbReference type="GO" id="GO:0005524">
    <property type="term" value="F:ATP binding"/>
    <property type="evidence" value="ECO:0007669"/>
    <property type="project" value="UniProtKB-KW"/>
</dbReference>
<dbReference type="Gene3D" id="1.10.8.60">
    <property type="match status" value="1"/>
</dbReference>
<dbReference type="Pfam" id="PF00004">
    <property type="entry name" value="AAA"/>
    <property type="match status" value="1"/>
</dbReference>
<proteinExistence type="inferred from homology"/>
<dbReference type="GO" id="GO:0005634">
    <property type="term" value="C:nucleus"/>
    <property type="evidence" value="ECO:0007669"/>
    <property type="project" value="TreeGrafter"/>
</dbReference>
<dbReference type="GO" id="GO:0006337">
    <property type="term" value="P:nucleosome disassembly"/>
    <property type="evidence" value="ECO:0007669"/>
    <property type="project" value="TreeGrafter"/>
</dbReference>
<feature type="region of interest" description="Disordered" evidence="6">
    <location>
        <begin position="35"/>
        <end position="384"/>
    </location>
</feature>
<dbReference type="PROSITE" id="PS00674">
    <property type="entry name" value="AAA"/>
    <property type="match status" value="1"/>
</dbReference>
<protein>
    <submittedName>
        <fullName evidence="8">ATPase family AAA domain-containing protein 2B</fullName>
    </submittedName>
</protein>
<evidence type="ECO:0000256" key="1">
    <source>
        <dbReference type="ARBA" id="ARBA00006914"/>
    </source>
</evidence>
<feature type="compositionally biased region" description="Acidic residues" evidence="6">
    <location>
        <begin position="232"/>
        <end position="251"/>
    </location>
</feature>
<accession>A0A5J4Z5E5</accession>
<feature type="region of interest" description="Disordered" evidence="6">
    <location>
        <begin position="1076"/>
        <end position="1100"/>
    </location>
</feature>
<dbReference type="InterPro" id="IPR018359">
    <property type="entry name" value="Bromodomain_CS"/>
</dbReference>
<organism evidence="8 9">
    <name type="scientific">Porphyridium purpureum</name>
    <name type="common">Red alga</name>
    <name type="synonym">Porphyridium cruentum</name>
    <dbReference type="NCBI Taxonomy" id="35688"/>
    <lineage>
        <taxon>Eukaryota</taxon>
        <taxon>Rhodophyta</taxon>
        <taxon>Bangiophyceae</taxon>
        <taxon>Porphyridiales</taxon>
        <taxon>Porphyridiaceae</taxon>
        <taxon>Porphyridium</taxon>
    </lineage>
</organism>
<dbReference type="GO" id="GO:0045815">
    <property type="term" value="P:transcription initiation-coupled chromatin remodeling"/>
    <property type="evidence" value="ECO:0007669"/>
    <property type="project" value="TreeGrafter"/>
</dbReference>
<dbReference type="PANTHER" id="PTHR23069">
    <property type="entry name" value="AAA DOMAIN-CONTAINING"/>
    <property type="match status" value="1"/>
</dbReference>
<feature type="region of interest" description="Disordered" evidence="6">
    <location>
        <begin position="408"/>
        <end position="450"/>
    </location>
</feature>
<evidence type="ECO:0000313" key="9">
    <source>
        <dbReference type="Proteomes" id="UP000324585"/>
    </source>
</evidence>
<name>A0A5J4Z5E5_PORPP</name>
<evidence type="ECO:0000313" key="8">
    <source>
        <dbReference type="EMBL" id="KAA8499269.1"/>
    </source>
</evidence>
<dbReference type="Pfam" id="PF00439">
    <property type="entry name" value="Bromodomain"/>
    <property type="match status" value="1"/>
</dbReference>
<dbReference type="InterPro" id="IPR041569">
    <property type="entry name" value="AAA_lid_3"/>
</dbReference>
<feature type="region of interest" description="Disordered" evidence="6">
    <location>
        <begin position="1254"/>
        <end position="1283"/>
    </location>
</feature>
<dbReference type="PROSITE" id="PS50014">
    <property type="entry name" value="BROMODOMAIN_2"/>
    <property type="match status" value="1"/>
</dbReference>
<dbReference type="InterPro" id="IPR003959">
    <property type="entry name" value="ATPase_AAA_core"/>
</dbReference>
<dbReference type="GO" id="GO:0042393">
    <property type="term" value="F:histone binding"/>
    <property type="evidence" value="ECO:0007669"/>
    <property type="project" value="TreeGrafter"/>
</dbReference>
<keyword evidence="3" id="KW-0067">ATP-binding</keyword>
<dbReference type="InterPro" id="IPR003593">
    <property type="entry name" value="AAA+_ATPase"/>
</dbReference>
<evidence type="ECO:0000256" key="3">
    <source>
        <dbReference type="ARBA" id="ARBA00022840"/>
    </source>
</evidence>
<dbReference type="SMART" id="SM00382">
    <property type="entry name" value="AAA"/>
    <property type="match status" value="1"/>
</dbReference>
<comment type="caution">
    <text evidence="8">The sequence shown here is derived from an EMBL/GenBank/DDBJ whole genome shotgun (WGS) entry which is preliminary data.</text>
</comment>
<feature type="compositionally biased region" description="Basic and acidic residues" evidence="6">
    <location>
        <begin position="424"/>
        <end position="433"/>
    </location>
</feature>
<keyword evidence="2" id="KW-0547">Nucleotide-binding</keyword>
<feature type="compositionally biased region" description="Acidic residues" evidence="6">
    <location>
        <begin position="173"/>
        <end position="190"/>
    </location>
</feature>
<evidence type="ECO:0000256" key="6">
    <source>
        <dbReference type="SAM" id="MobiDB-lite"/>
    </source>
</evidence>
<keyword evidence="9" id="KW-1185">Reference proteome</keyword>
<evidence type="ECO:0000256" key="5">
    <source>
        <dbReference type="PROSITE-ProRule" id="PRU00035"/>
    </source>
</evidence>
<feature type="compositionally biased region" description="Basic residues" evidence="6">
    <location>
        <begin position="350"/>
        <end position="359"/>
    </location>
</feature>
<feature type="domain" description="Bromo" evidence="7">
    <location>
        <begin position="1127"/>
        <end position="1197"/>
    </location>
</feature>
<evidence type="ECO:0000259" key="7">
    <source>
        <dbReference type="PROSITE" id="PS50014"/>
    </source>
</evidence>
<feature type="compositionally biased region" description="Basic and acidic residues" evidence="6">
    <location>
        <begin position="312"/>
        <end position="335"/>
    </location>
</feature>